<dbReference type="RefSeq" id="WP_254576896.1">
    <property type="nucleotide sequence ID" value="NZ_CP100595.1"/>
</dbReference>
<organism evidence="2 3">
    <name type="scientific">Arcobacter roscoffensis</name>
    <dbReference type="NCBI Taxonomy" id="2961520"/>
    <lineage>
        <taxon>Bacteria</taxon>
        <taxon>Pseudomonadati</taxon>
        <taxon>Campylobacterota</taxon>
        <taxon>Epsilonproteobacteria</taxon>
        <taxon>Campylobacterales</taxon>
        <taxon>Arcobacteraceae</taxon>
        <taxon>Arcobacter</taxon>
    </lineage>
</organism>
<name>A0ABY5E568_9BACT</name>
<sequence length="132" mass="15262">MGLFDISIKKELPSTLSKQEFLEELKTSLIQDKEYETKLDKSSLEIEKLHLDTLLKYNCKITLDKQKKATSFHLEGQLHDTLVLTILIILAILLTYGIGVVLVILYTYLQKKKATKFINEILDKYETIKKSN</sequence>
<accession>A0ABY5E568</accession>
<dbReference type="Proteomes" id="UP001060012">
    <property type="component" value="Chromosome"/>
</dbReference>
<keyword evidence="3" id="KW-1185">Reference proteome</keyword>
<protein>
    <submittedName>
        <fullName evidence="2">Uncharacterized protein</fullName>
    </submittedName>
</protein>
<gene>
    <name evidence="2" type="ORF">NJU99_01080</name>
</gene>
<feature type="transmembrane region" description="Helical" evidence="1">
    <location>
        <begin position="82"/>
        <end position="109"/>
    </location>
</feature>
<evidence type="ECO:0000256" key="1">
    <source>
        <dbReference type="SAM" id="Phobius"/>
    </source>
</evidence>
<dbReference type="EMBL" id="CP100595">
    <property type="protein sequence ID" value="UTJ06717.1"/>
    <property type="molecule type" value="Genomic_DNA"/>
</dbReference>
<keyword evidence="1" id="KW-0812">Transmembrane</keyword>
<reference evidence="2" key="1">
    <citation type="submission" date="2022-07" db="EMBL/GenBank/DDBJ databases">
        <title>Arcobacter roscoffensis sp. nov., a marine bacterium isolated from coastal seawater collected from Roscoff, France.</title>
        <authorList>
            <person name="Pascual J."/>
            <person name="Lepeaux C."/>
            <person name="Methner A."/>
            <person name="Overmann J."/>
        </authorList>
    </citation>
    <scope>NUCLEOTIDE SEQUENCE</scope>
    <source>
        <strain evidence="2">ARW1-2F2</strain>
    </source>
</reference>
<keyword evidence="1" id="KW-1133">Transmembrane helix</keyword>
<keyword evidence="1" id="KW-0472">Membrane</keyword>
<evidence type="ECO:0000313" key="2">
    <source>
        <dbReference type="EMBL" id="UTJ06717.1"/>
    </source>
</evidence>
<evidence type="ECO:0000313" key="3">
    <source>
        <dbReference type="Proteomes" id="UP001060012"/>
    </source>
</evidence>
<proteinExistence type="predicted"/>